<accession>A0ABS9J5F1</accession>
<protein>
    <submittedName>
        <fullName evidence="1">SRPBCC family protein</fullName>
    </submittedName>
</protein>
<dbReference type="CDD" id="cd07820">
    <property type="entry name" value="SRPBCC_3"/>
    <property type="match status" value="1"/>
</dbReference>
<name>A0ABS9J5F1_9FLAO</name>
<organism evidence="1 2">
    <name type="scientific">Joostella atrarenae</name>
    <dbReference type="NCBI Taxonomy" id="679257"/>
    <lineage>
        <taxon>Bacteria</taxon>
        <taxon>Pseudomonadati</taxon>
        <taxon>Bacteroidota</taxon>
        <taxon>Flavobacteriia</taxon>
        <taxon>Flavobacteriales</taxon>
        <taxon>Flavobacteriaceae</taxon>
        <taxon>Joostella</taxon>
    </lineage>
</organism>
<evidence type="ECO:0000313" key="2">
    <source>
        <dbReference type="Proteomes" id="UP000829517"/>
    </source>
</evidence>
<gene>
    <name evidence="1" type="ORF">JM658_12475</name>
</gene>
<proteinExistence type="predicted"/>
<comment type="caution">
    <text evidence="1">The sequence shown here is derived from an EMBL/GenBank/DDBJ whole genome shotgun (WGS) entry which is preliminary data.</text>
</comment>
<evidence type="ECO:0000313" key="1">
    <source>
        <dbReference type="EMBL" id="MCF8715643.1"/>
    </source>
</evidence>
<dbReference type="Proteomes" id="UP000829517">
    <property type="component" value="Unassembled WGS sequence"/>
</dbReference>
<dbReference type="Gene3D" id="3.30.530.20">
    <property type="match status" value="1"/>
</dbReference>
<keyword evidence="2" id="KW-1185">Reference proteome</keyword>
<reference evidence="1 2" key="1">
    <citation type="submission" date="2021-01" db="EMBL/GenBank/DDBJ databases">
        <title>Genome sequencing of Joostella atrarenae M1-2 (= KCTC 23194).</title>
        <authorList>
            <person name="Zakaria M.R."/>
            <person name="Lam M.Q."/>
            <person name="Chong C.S."/>
        </authorList>
    </citation>
    <scope>NUCLEOTIDE SEQUENCE [LARGE SCALE GENOMIC DNA]</scope>
    <source>
        <strain evidence="1 2">M1-2</strain>
    </source>
</reference>
<dbReference type="EMBL" id="JAETXX010000008">
    <property type="protein sequence ID" value="MCF8715643.1"/>
    <property type="molecule type" value="Genomic_DNA"/>
</dbReference>
<dbReference type="SUPFAM" id="SSF55961">
    <property type="entry name" value="Bet v1-like"/>
    <property type="match status" value="1"/>
</dbReference>
<sequence length="161" mass="18738">MSLKLTYQSGIYQLKTSQILNSEIETVWDYFSKPKNLNELTPKDMDFKITSSPSEEAYTGQIITYSIKILPFVRSNWVTEITHVENQKIFIDEQRFGPYVMWHHEHHFKSTPDGKTAMNDIVSYKLPLGFLGRLVAGKIIGNRIIKIFNFRETATDAIFRK</sequence>
<dbReference type="InterPro" id="IPR023393">
    <property type="entry name" value="START-like_dom_sf"/>
</dbReference>
<dbReference type="RefSeq" id="WP_236959608.1">
    <property type="nucleotide sequence ID" value="NZ_JAETXX010000008.1"/>
</dbReference>